<organism evidence="1 2">
    <name type="scientific">Tritrichomonas foetus</name>
    <dbReference type="NCBI Taxonomy" id="1144522"/>
    <lineage>
        <taxon>Eukaryota</taxon>
        <taxon>Metamonada</taxon>
        <taxon>Parabasalia</taxon>
        <taxon>Tritrichomonadida</taxon>
        <taxon>Tritrichomonadidae</taxon>
        <taxon>Tritrichomonas</taxon>
    </lineage>
</organism>
<dbReference type="GeneID" id="94838909"/>
<dbReference type="InterPro" id="IPR016024">
    <property type="entry name" value="ARM-type_fold"/>
</dbReference>
<evidence type="ECO:0000313" key="2">
    <source>
        <dbReference type="Proteomes" id="UP000179807"/>
    </source>
</evidence>
<dbReference type="Proteomes" id="UP000179807">
    <property type="component" value="Unassembled WGS sequence"/>
</dbReference>
<dbReference type="RefSeq" id="XP_068359803.1">
    <property type="nucleotide sequence ID" value="XM_068504205.1"/>
</dbReference>
<sequence length="494" mass="57222">MYKPKHTPVKGLDPKTMVSELPTFFTEKQTGPNTKPKIEGAFLDKSLNFILEHFEDHCKGFAFCNKYNDVSRAEVIISIFVSFFKDNLKTFQSHNVELDFFFDMFKTHETIGIMRQIILFQEPPLFDPTIYFLTQLMKCDDRFIEFLADHDLGSAAIMTMANFESMERRVFKNLVNLALEVLPYHHRIDSTYQDIVDHYKNAFKKCDDFYMHNDVKQRIVCIVTTFADPLPDLYPDFLGVVIKELSDQNLKFAFLTCSQIVKKCPDFFLILSELDVIKQLFEYRKGTVRNVDTLFSVLDFVFTLIEVCKNEEERMAKIYAFFDFGEIRDGLNSSNNKSALTSLSFVEKTIPATLKNLIEACAGFPMLLDAVTTSLRINNEERVLKSLIVLRKLVQIEPKMTTQLFNLDFNDMLIDLLKSDVDVYVDGVFCFFEELLDNLQAPVRNVSNFFLSLADSGITEPLITIKNSKKKKLAKRARSLMDKIDEIEKKHRDL</sequence>
<reference evidence="1" key="1">
    <citation type="submission" date="2016-10" db="EMBL/GenBank/DDBJ databases">
        <authorList>
            <person name="Benchimol M."/>
            <person name="Almeida L.G."/>
            <person name="Vasconcelos A.T."/>
            <person name="Perreira-Neves A."/>
            <person name="Rosa I.A."/>
            <person name="Tasca T."/>
            <person name="Bogo M.R."/>
            <person name="de Souza W."/>
        </authorList>
    </citation>
    <scope>NUCLEOTIDE SEQUENCE [LARGE SCALE GENOMIC DNA]</scope>
    <source>
        <strain evidence="1">K</strain>
    </source>
</reference>
<comment type="caution">
    <text evidence="1">The sequence shown here is derived from an EMBL/GenBank/DDBJ whole genome shotgun (WGS) entry which is preliminary data.</text>
</comment>
<dbReference type="SUPFAM" id="SSF48371">
    <property type="entry name" value="ARM repeat"/>
    <property type="match status" value="1"/>
</dbReference>
<keyword evidence="2" id="KW-1185">Reference proteome</keyword>
<dbReference type="AlphaFoldDB" id="A0A1J4K671"/>
<dbReference type="EMBL" id="MLAK01000718">
    <property type="protein sequence ID" value="OHT06667.1"/>
    <property type="molecule type" value="Genomic_DNA"/>
</dbReference>
<gene>
    <name evidence="1" type="ORF">TRFO_25197</name>
</gene>
<dbReference type="VEuPathDB" id="TrichDB:TRFO_25197"/>
<accession>A0A1J4K671</accession>
<protein>
    <submittedName>
        <fullName evidence="1">Uncharacterized protein</fullName>
    </submittedName>
</protein>
<name>A0A1J4K671_9EUKA</name>
<proteinExistence type="predicted"/>
<evidence type="ECO:0000313" key="1">
    <source>
        <dbReference type="EMBL" id="OHT06667.1"/>
    </source>
</evidence>